<accession>A0ABR4KYM9</accession>
<reference evidence="2 3" key="1">
    <citation type="submission" date="2024-07" db="EMBL/GenBank/DDBJ databases">
        <title>Section-level genome sequencing and comparative genomics of Aspergillus sections Usti and Cavernicolus.</title>
        <authorList>
            <consortium name="Lawrence Berkeley National Laboratory"/>
            <person name="Nybo J.L."/>
            <person name="Vesth T.C."/>
            <person name="Theobald S."/>
            <person name="Frisvad J.C."/>
            <person name="Larsen T.O."/>
            <person name="Kjaerboelling I."/>
            <person name="Rothschild-Mancinelli K."/>
            <person name="Lyhne E.K."/>
            <person name="Kogle M.E."/>
            <person name="Barry K."/>
            <person name="Clum A."/>
            <person name="Na H."/>
            <person name="Ledsgaard L."/>
            <person name="Lin J."/>
            <person name="Lipzen A."/>
            <person name="Kuo A."/>
            <person name="Riley R."/>
            <person name="Mondo S."/>
            <person name="Labutti K."/>
            <person name="Haridas S."/>
            <person name="Pangalinan J."/>
            <person name="Salamov A.A."/>
            <person name="Simmons B.A."/>
            <person name="Magnuson J.K."/>
            <person name="Chen J."/>
            <person name="Drula E."/>
            <person name="Henrissat B."/>
            <person name="Wiebenga A."/>
            <person name="Lubbers R.J."/>
            <person name="Gomes A.C."/>
            <person name="Makela M.R."/>
            <person name="Stajich J."/>
            <person name="Grigoriev I.V."/>
            <person name="Mortensen U.H."/>
            <person name="De Vries R.P."/>
            <person name="Baker S.E."/>
            <person name="Andersen M.R."/>
        </authorList>
    </citation>
    <scope>NUCLEOTIDE SEQUENCE [LARGE SCALE GENOMIC DNA]</scope>
    <source>
        <strain evidence="2 3">CBS 123904</strain>
    </source>
</reference>
<evidence type="ECO:0000256" key="1">
    <source>
        <dbReference type="SAM" id="SignalP"/>
    </source>
</evidence>
<proteinExistence type="predicted"/>
<feature type="chain" id="PRO_5046974136" description="Secreted protein" evidence="1">
    <location>
        <begin position="23"/>
        <end position="90"/>
    </location>
</feature>
<evidence type="ECO:0008006" key="4">
    <source>
        <dbReference type="Google" id="ProtNLM"/>
    </source>
</evidence>
<protein>
    <recommendedName>
        <fullName evidence="4">Secreted protein</fullName>
    </recommendedName>
</protein>
<feature type="signal peptide" evidence="1">
    <location>
        <begin position="1"/>
        <end position="22"/>
    </location>
</feature>
<evidence type="ECO:0000313" key="2">
    <source>
        <dbReference type="EMBL" id="KAL2857321.1"/>
    </source>
</evidence>
<dbReference type="Proteomes" id="UP001610446">
    <property type="component" value="Unassembled WGS sequence"/>
</dbReference>
<dbReference type="EMBL" id="JBFXLU010000004">
    <property type="protein sequence ID" value="KAL2857321.1"/>
    <property type="molecule type" value="Genomic_DNA"/>
</dbReference>
<comment type="caution">
    <text evidence="2">The sequence shown here is derived from an EMBL/GenBank/DDBJ whole genome shotgun (WGS) entry which is preliminary data.</text>
</comment>
<name>A0ABR4KYM9_9EURO</name>
<gene>
    <name evidence="2" type="ORF">BJY01DRAFT_202601</name>
</gene>
<keyword evidence="1" id="KW-0732">Signal</keyword>
<sequence length="90" mass="10598">MVQRNNHLACLWCAKWYCWTAACQMLPIECLLGTRGGFERFYCQTRPRPRKSSRLRCRDFETNVDNDGGDRTTWQPGPCSKQYTLEGWKC</sequence>
<organism evidence="2 3">
    <name type="scientific">Aspergillus pseudoustus</name>
    <dbReference type="NCBI Taxonomy" id="1810923"/>
    <lineage>
        <taxon>Eukaryota</taxon>
        <taxon>Fungi</taxon>
        <taxon>Dikarya</taxon>
        <taxon>Ascomycota</taxon>
        <taxon>Pezizomycotina</taxon>
        <taxon>Eurotiomycetes</taxon>
        <taxon>Eurotiomycetidae</taxon>
        <taxon>Eurotiales</taxon>
        <taxon>Aspergillaceae</taxon>
        <taxon>Aspergillus</taxon>
        <taxon>Aspergillus subgen. Nidulantes</taxon>
    </lineage>
</organism>
<evidence type="ECO:0000313" key="3">
    <source>
        <dbReference type="Proteomes" id="UP001610446"/>
    </source>
</evidence>
<keyword evidence="3" id="KW-1185">Reference proteome</keyword>